<reference evidence="6 7" key="1">
    <citation type="submission" date="2024-03" db="EMBL/GenBank/DDBJ databases">
        <title>The genome assembly and annotation of the cricket Gryllus longicercus Weissman &amp; Gray.</title>
        <authorList>
            <person name="Szrajer S."/>
            <person name="Gray D."/>
            <person name="Ylla G."/>
        </authorList>
    </citation>
    <scope>NUCLEOTIDE SEQUENCE [LARGE SCALE GENOMIC DNA]</scope>
    <source>
        <strain evidence="6">DAG 2021-001</strain>
        <tissue evidence="6">Whole body minus gut</tissue>
    </source>
</reference>
<dbReference type="CDD" id="cd11608">
    <property type="entry name" value="eIF2D_C"/>
    <property type="match status" value="1"/>
</dbReference>
<proteinExistence type="inferred from homology"/>
<dbReference type="Pfam" id="PF17832">
    <property type="entry name" value="Pre-PUA"/>
    <property type="match status" value="1"/>
</dbReference>
<dbReference type="Gene3D" id="3.30.780.10">
    <property type="entry name" value="SUI1-like domain"/>
    <property type="match status" value="1"/>
</dbReference>
<dbReference type="NCBIfam" id="TIGR00451">
    <property type="entry name" value="unchar_dom_2"/>
    <property type="match status" value="1"/>
</dbReference>
<feature type="region of interest" description="Disordered" evidence="3">
    <location>
        <begin position="245"/>
        <end position="288"/>
    </location>
</feature>
<dbReference type="InterPro" id="IPR003121">
    <property type="entry name" value="SWIB_MDM2_domain"/>
</dbReference>
<dbReference type="Proteomes" id="UP001378592">
    <property type="component" value="Unassembled WGS sequence"/>
</dbReference>
<dbReference type="InterPro" id="IPR015947">
    <property type="entry name" value="PUA-like_sf"/>
</dbReference>
<dbReference type="PROSITE" id="PS50296">
    <property type="entry name" value="SUI1"/>
    <property type="match status" value="1"/>
</dbReference>
<dbReference type="InterPro" id="IPR048247">
    <property type="entry name" value="eIF2D_N"/>
</dbReference>
<evidence type="ECO:0000259" key="5">
    <source>
        <dbReference type="PROSITE" id="PS51925"/>
    </source>
</evidence>
<dbReference type="InterPro" id="IPR057429">
    <property type="entry name" value="WH_eIF2D"/>
</dbReference>
<dbReference type="CDD" id="cd11610">
    <property type="entry name" value="eIF2D_N"/>
    <property type="match status" value="1"/>
</dbReference>
<dbReference type="Pfam" id="PF25304">
    <property type="entry name" value="WHD_eIF2D"/>
    <property type="match status" value="1"/>
</dbReference>
<keyword evidence="7" id="KW-1185">Reference proteome</keyword>
<dbReference type="FunFam" id="3.10.400.20:FF:000004">
    <property type="entry name" value="Eukaryotic Initiation Factor"/>
    <property type="match status" value="1"/>
</dbReference>
<dbReference type="Pfam" id="PF26291">
    <property type="entry name" value="SWIB_eIF2D"/>
    <property type="match status" value="1"/>
</dbReference>
<dbReference type="Pfam" id="PF01253">
    <property type="entry name" value="SUI1"/>
    <property type="match status" value="1"/>
</dbReference>
<dbReference type="PANTHER" id="PTHR12217">
    <property type="entry name" value="EUKARYOTIC TRANSLATION INITIATION FACTOR 2D"/>
    <property type="match status" value="1"/>
</dbReference>
<organism evidence="6 7">
    <name type="scientific">Gryllus longicercus</name>
    <dbReference type="NCBI Taxonomy" id="2509291"/>
    <lineage>
        <taxon>Eukaryota</taxon>
        <taxon>Metazoa</taxon>
        <taxon>Ecdysozoa</taxon>
        <taxon>Arthropoda</taxon>
        <taxon>Hexapoda</taxon>
        <taxon>Insecta</taxon>
        <taxon>Pterygota</taxon>
        <taxon>Neoptera</taxon>
        <taxon>Polyneoptera</taxon>
        <taxon>Orthoptera</taxon>
        <taxon>Ensifera</taxon>
        <taxon>Gryllidea</taxon>
        <taxon>Grylloidea</taxon>
        <taxon>Gryllidae</taxon>
        <taxon>Gryllinae</taxon>
        <taxon>Gryllus</taxon>
    </lineage>
</organism>
<dbReference type="InterPro" id="IPR004521">
    <property type="entry name" value="Uncharacterised_CHP00451"/>
</dbReference>
<dbReference type="InterPro" id="IPR039759">
    <property type="entry name" value="eIF2D_SUI1"/>
</dbReference>
<dbReference type="AlphaFoldDB" id="A0AAN9Z0T5"/>
<comment type="caution">
    <text evidence="6">The sequence shown here is derived from an EMBL/GenBank/DDBJ whole genome shotgun (WGS) entry which is preliminary data.</text>
</comment>
<dbReference type="InterPro" id="IPR041366">
    <property type="entry name" value="Pre-PUA"/>
</dbReference>
<dbReference type="PANTHER" id="PTHR12217:SF4">
    <property type="entry name" value="EUKARYOTIC TRANSLATION INITIATION FACTOR 2D"/>
    <property type="match status" value="1"/>
</dbReference>
<sequence length="608" mass="67230">MFSKPFRVKSNSQLKGSERKKFRAELLKNFSTLTEEDLPEIIQNKEVVISMKVLCHSGEHVLVYCVQKLPIVFEVDGIMFPTVYMLWKIPNLLYTFTTWPQVLPKITGGADLMLPGVVLKDGFHVKAFGKLEKGERVAVNLSNNSAPIAVGRTALSSMDMYMSAKRGKAVNILHFVGDELWGYGTKLPTPNLGPPEGFEVLGSDEEAEGTGSVENKSPDENEGLEQSKGDENIPNLCDLQIASNEPVQDESSVKLQEDNATDDGDIQNNLSISKEEPETSGVSGSTEQGEREIMDELVEYCFLKALNTSAKKADYPMLSSKFYKLHMLPACPSDKTLDIKKSSHKKLSVFLSKMNVLGVVSVKELTKGVESIMNVNVSHELIRNFVDIFAQDEAGASSSQMVALDSNCRPEITEMYVVTAAVLPIFSKFDLKKGASVPIATARKLITDYVKAESLQDANNKRLVKVNETLSNVLGNKEIESIQWDELFTKIISRMTRSYQMSFSGHSSVLNKGKLEPIDIQVGKRTGNKKVTLINNLELYGINLTEFARECQHGVAASTSISNVPGKKSAQLMVQGNQVLFVGNLLTGKYQIPKRYIRGLELAPKQKK</sequence>
<evidence type="ECO:0000256" key="2">
    <source>
        <dbReference type="ARBA" id="ARBA00022490"/>
    </source>
</evidence>
<feature type="domain" description="DM2" evidence="5">
    <location>
        <begin position="411"/>
        <end position="497"/>
    </location>
</feature>
<dbReference type="InterPro" id="IPR048248">
    <property type="entry name" value="PUA_eIF2d-like"/>
</dbReference>
<dbReference type="InterPro" id="IPR036885">
    <property type="entry name" value="SWIB_MDM2_dom_sf"/>
</dbReference>
<dbReference type="Gene3D" id="3.10.400.20">
    <property type="match status" value="1"/>
</dbReference>
<dbReference type="GO" id="GO:0005737">
    <property type="term" value="C:cytoplasm"/>
    <property type="evidence" value="ECO:0007669"/>
    <property type="project" value="UniProtKB-SubCell"/>
</dbReference>
<dbReference type="InterPro" id="IPR001950">
    <property type="entry name" value="SUI1"/>
</dbReference>
<comment type="similarity">
    <text evidence="1">Belongs to the eIF2D family.</text>
</comment>
<feature type="region of interest" description="Disordered" evidence="3">
    <location>
        <begin position="192"/>
        <end position="232"/>
    </location>
</feature>
<dbReference type="CDD" id="cd21156">
    <property type="entry name" value="PUA_eIF2d-like"/>
    <property type="match status" value="1"/>
</dbReference>
<dbReference type="PROSITE" id="PS50890">
    <property type="entry name" value="PUA"/>
    <property type="match status" value="1"/>
</dbReference>
<evidence type="ECO:0000313" key="7">
    <source>
        <dbReference type="Proteomes" id="UP001378592"/>
    </source>
</evidence>
<dbReference type="EMBL" id="JAZDUA010000477">
    <property type="protein sequence ID" value="KAK7792036.1"/>
    <property type="molecule type" value="Genomic_DNA"/>
</dbReference>
<accession>A0AAN9Z0T5</accession>
<evidence type="ECO:0000313" key="6">
    <source>
        <dbReference type="EMBL" id="KAK7792036.1"/>
    </source>
</evidence>
<feature type="domain" description="SUI1" evidence="4">
    <location>
        <begin position="518"/>
        <end position="590"/>
    </location>
</feature>
<evidence type="ECO:0000256" key="3">
    <source>
        <dbReference type="SAM" id="MobiDB-lite"/>
    </source>
</evidence>
<dbReference type="InterPro" id="IPR058886">
    <property type="entry name" value="SWIB_eIF2D"/>
</dbReference>
<evidence type="ECO:0008006" key="8">
    <source>
        <dbReference type="Google" id="ProtNLM"/>
    </source>
</evidence>
<gene>
    <name evidence="6" type="ORF">R5R35_001673</name>
</gene>
<dbReference type="SUPFAM" id="SSF55159">
    <property type="entry name" value="eIF1-like"/>
    <property type="match status" value="1"/>
</dbReference>
<dbReference type="PROSITE" id="PS51925">
    <property type="entry name" value="SWIB_MDM2"/>
    <property type="match status" value="1"/>
</dbReference>
<evidence type="ECO:0000259" key="4">
    <source>
        <dbReference type="PROSITE" id="PS50296"/>
    </source>
</evidence>
<name>A0AAN9Z0T5_9ORTH</name>
<keyword evidence="2" id="KW-0963">Cytoplasm</keyword>
<dbReference type="GO" id="GO:0003723">
    <property type="term" value="F:RNA binding"/>
    <property type="evidence" value="ECO:0007669"/>
    <property type="project" value="InterPro"/>
</dbReference>
<dbReference type="SUPFAM" id="SSF88697">
    <property type="entry name" value="PUA domain-like"/>
    <property type="match status" value="1"/>
</dbReference>
<dbReference type="GO" id="GO:0001731">
    <property type="term" value="P:formation of translation preinitiation complex"/>
    <property type="evidence" value="ECO:0007669"/>
    <property type="project" value="InterPro"/>
</dbReference>
<evidence type="ECO:0000256" key="1">
    <source>
        <dbReference type="ARBA" id="ARBA00010359"/>
    </source>
</evidence>
<dbReference type="Pfam" id="PF26292">
    <property type="entry name" value="PUA_elF2D"/>
    <property type="match status" value="1"/>
</dbReference>
<protein>
    <recommendedName>
        <fullName evidence="8">Ligatin</fullName>
    </recommendedName>
</protein>
<dbReference type="InterPro" id="IPR036877">
    <property type="entry name" value="SUI1_dom_sf"/>
</dbReference>
<dbReference type="InterPro" id="IPR039757">
    <property type="entry name" value="EIF2D"/>
</dbReference>
<dbReference type="GO" id="GO:0003743">
    <property type="term" value="F:translation initiation factor activity"/>
    <property type="evidence" value="ECO:0007669"/>
    <property type="project" value="InterPro"/>
</dbReference>
<dbReference type="SUPFAM" id="SSF47592">
    <property type="entry name" value="SWIB/MDM2 domain"/>
    <property type="match status" value="1"/>
</dbReference>
<dbReference type="Gene3D" id="1.10.245.10">
    <property type="entry name" value="SWIB/MDM2 domain"/>
    <property type="match status" value="1"/>
</dbReference>